<dbReference type="STRING" id="927664.SAMN05421780_105157"/>
<dbReference type="AlphaFoldDB" id="A0A1I1J5V5"/>
<dbReference type="OrthoDB" id="833520at2"/>
<gene>
    <name evidence="5" type="ORF">SAMN05421780_105157</name>
</gene>
<evidence type="ECO:0000256" key="1">
    <source>
        <dbReference type="ARBA" id="ARBA00023015"/>
    </source>
</evidence>
<keyword evidence="6" id="KW-1185">Reference proteome</keyword>
<dbReference type="PROSITE" id="PS50932">
    <property type="entry name" value="HTH_LACI_2"/>
    <property type="match status" value="1"/>
</dbReference>
<dbReference type="SUPFAM" id="SSF53822">
    <property type="entry name" value="Periplasmic binding protein-like I"/>
    <property type="match status" value="1"/>
</dbReference>
<dbReference type="Pfam" id="PF13377">
    <property type="entry name" value="Peripla_BP_3"/>
    <property type="match status" value="1"/>
</dbReference>
<dbReference type="PANTHER" id="PTHR30146:SF109">
    <property type="entry name" value="HTH-TYPE TRANSCRIPTIONAL REGULATOR GALS"/>
    <property type="match status" value="1"/>
</dbReference>
<dbReference type="RefSeq" id="WP_091511773.1">
    <property type="nucleotide sequence ID" value="NZ_FOLE01000005.1"/>
</dbReference>
<dbReference type="Pfam" id="PF00356">
    <property type="entry name" value="LacI"/>
    <property type="match status" value="1"/>
</dbReference>
<feature type="domain" description="HTH lacI-type" evidence="4">
    <location>
        <begin position="5"/>
        <end position="59"/>
    </location>
</feature>
<dbReference type="Gene3D" id="3.40.50.2300">
    <property type="match status" value="2"/>
</dbReference>
<dbReference type="SUPFAM" id="SSF47413">
    <property type="entry name" value="lambda repressor-like DNA-binding domains"/>
    <property type="match status" value="1"/>
</dbReference>
<protein>
    <submittedName>
        <fullName evidence="5">LacI family transcriptional regulator</fullName>
    </submittedName>
</protein>
<evidence type="ECO:0000256" key="2">
    <source>
        <dbReference type="ARBA" id="ARBA00023125"/>
    </source>
</evidence>
<dbReference type="PROSITE" id="PS00717">
    <property type="entry name" value="SIGMA54_1"/>
    <property type="match status" value="1"/>
</dbReference>
<dbReference type="GO" id="GO:0016987">
    <property type="term" value="F:sigma factor activity"/>
    <property type="evidence" value="ECO:0007669"/>
    <property type="project" value="InterPro"/>
</dbReference>
<organism evidence="5 6">
    <name type="scientific">Flexibacter flexilis DSM 6793</name>
    <dbReference type="NCBI Taxonomy" id="927664"/>
    <lineage>
        <taxon>Bacteria</taxon>
        <taxon>Pseudomonadati</taxon>
        <taxon>Bacteroidota</taxon>
        <taxon>Cytophagia</taxon>
        <taxon>Cytophagales</taxon>
        <taxon>Flexibacteraceae</taxon>
        <taxon>Flexibacter</taxon>
    </lineage>
</organism>
<keyword evidence="1" id="KW-0805">Transcription regulation</keyword>
<proteinExistence type="predicted"/>
<evidence type="ECO:0000256" key="3">
    <source>
        <dbReference type="ARBA" id="ARBA00023163"/>
    </source>
</evidence>
<keyword evidence="2" id="KW-0238">DNA-binding</keyword>
<dbReference type="PANTHER" id="PTHR30146">
    <property type="entry name" value="LACI-RELATED TRANSCRIPTIONAL REPRESSOR"/>
    <property type="match status" value="1"/>
</dbReference>
<dbReference type="CDD" id="cd01392">
    <property type="entry name" value="HTH_LacI"/>
    <property type="match status" value="1"/>
</dbReference>
<dbReference type="Gene3D" id="1.10.260.40">
    <property type="entry name" value="lambda repressor-like DNA-binding domains"/>
    <property type="match status" value="1"/>
</dbReference>
<dbReference type="GO" id="GO:0000976">
    <property type="term" value="F:transcription cis-regulatory region binding"/>
    <property type="evidence" value="ECO:0007669"/>
    <property type="project" value="TreeGrafter"/>
</dbReference>
<reference evidence="5 6" key="1">
    <citation type="submission" date="2016-10" db="EMBL/GenBank/DDBJ databases">
        <authorList>
            <person name="de Groot N.N."/>
        </authorList>
    </citation>
    <scope>NUCLEOTIDE SEQUENCE [LARGE SCALE GENOMIC DNA]</scope>
    <source>
        <strain evidence="5 6">DSM 6793</strain>
    </source>
</reference>
<dbReference type="Proteomes" id="UP000199514">
    <property type="component" value="Unassembled WGS sequence"/>
</dbReference>
<keyword evidence="3" id="KW-0804">Transcription</keyword>
<dbReference type="InterPro" id="IPR046335">
    <property type="entry name" value="LacI/GalR-like_sensor"/>
</dbReference>
<sequence>MKDPITIKDIARELNISPSTVSRALKNNPQISKATIEQVQALAERLDYRPNTIAQSLRQSRTFTIGVIVPEIAHHFFADAISGIEDIAYKAGYNVIVCQSNESYEREVVNTKTLLSSKVDGILVSVSKQTSQTEHFNVLKRREVPLVFFDRVCEEIEASKVIFDDYEAAFATVEHLIEMGYKRIAHIGGPAPLLLSQLRHSGYVAALKKHGLPVVEEWTIQQGFNIEDGKEAALQLLADPANRPDAIFGVNDLVAIGAMLEIKKAGLHIPNEIGVAGFCDEPIAEVIEPALTSFVQPSFEIGRTAARLLINQIESPDNFEPKTELISDHLKVRASTLRNR</sequence>
<name>A0A1I1J5V5_9BACT</name>
<dbReference type="CDD" id="cd06267">
    <property type="entry name" value="PBP1_LacI_sugar_binding-like"/>
    <property type="match status" value="1"/>
</dbReference>
<dbReference type="InterPro" id="IPR010982">
    <property type="entry name" value="Lambda_DNA-bd_dom_sf"/>
</dbReference>
<dbReference type="SMART" id="SM00354">
    <property type="entry name" value="HTH_LACI"/>
    <property type="match status" value="1"/>
</dbReference>
<accession>A0A1I1J5V5</accession>
<dbReference type="InterPro" id="IPR000394">
    <property type="entry name" value="RNA_pol_sigma_54"/>
</dbReference>
<dbReference type="InterPro" id="IPR000843">
    <property type="entry name" value="HTH_LacI"/>
</dbReference>
<dbReference type="GO" id="GO:0001216">
    <property type="term" value="F:DNA-binding transcription activator activity"/>
    <property type="evidence" value="ECO:0007669"/>
    <property type="project" value="InterPro"/>
</dbReference>
<dbReference type="InterPro" id="IPR028082">
    <property type="entry name" value="Peripla_BP_I"/>
</dbReference>
<evidence type="ECO:0000313" key="6">
    <source>
        <dbReference type="Proteomes" id="UP000199514"/>
    </source>
</evidence>
<evidence type="ECO:0000259" key="4">
    <source>
        <dbReference type="PROSITE" id="PS50932"/>
    </source>
</evidence>
<evidence type="ECO:0000313" key="5">
    <source>
        <dbReference type="EMBL" id="SFC41988.1"/>
    </source>
</evidence>
<dbReference type="EMBL" id="FOLE01000005">
    <property type="protein sequence ID" value="SFC41988.1"/>
    <property type="molecule type" value="Genomic_DNA"/>
</dbReference>